<organism evidence="2 3">
    <name type="scientific">Caligus rogercresseyi</name>
    <name type="common">Sea louse</name>
    <dbReference type="NCBI Taxonomy" id="217165"/>
    <lineage>
        <taxon>Eukaryota</taxon>
        <taxon>Metazoa</taxon>
        <taxon>Ecdysozoa</taxon>
        <taxon>Arthropoda</taxon>
        <taxon>Crustacea</taxon>
        <taxon>Multicrustacea</taxon>
        <taxon>Hexanauplia</taxon>
        <taxon>Copepoda</taxon>
        <taxon>Siphonostomatoida</taxon>
        <taxon>Caligidae</taxon>
        <taxon>Caligus</taxon>
    </lineage>
</organism>
<proteinExistence type="predicted"/>
<dbReference type="OrthoDB" id="6503417at2759"/>
<evidence type="ECO:0000256" key="1">
    <source>
        <dbReference type="SAM" id="MobiDB-lite"/>
    </source>
</evidence>
<dbReference type="AlphaFoldDB" id="A0A7T8GV66"/>
<feature type="non-terminal residue" evidence="2">
    <location>
        <position position="1"/>
    </location>
</feature>
<protein>
    <submittedName>
        <fullName evidence="2">Uncharacterized protein</fullName>
    </submittedName>
</protein>
<feature type="compositionally biased region" description="Basic and acidic residues" evidence="1">
    <location>
        <begin position="182"/>
        <end position="199"/>
    </location>
</feature>
<feature type="compositionally biased region" description="Basic and acidic residues" evidence="1">
    <location>
        <begin position="50"/>
        <end position="60"/>
    </location>
</feature>
<gene>
    <name evidence="2" type="ORF">FKW44_018863</name>
</gene>
<evidence type="ECO:0000313" key="2">
    <source>
        <dbReference type="EMBL" id="QQP38317.1"/>
    </source>
</evidence>
<evidence type="ECO:0000313" key="3">
    <source>
        <dbReference type="Proteomes" id="UP000595437"/>
    </source>
</evidence>
<feature type="region of interest" description="Disordered" evidence="1">
    <location>
        <begin position="15"/>
        <end position="71"/>
    </location>
</feature>
<reference evidence="3" key="1">
    <citation type="submission" date="2021-01" db="EMBL/GenBank/DDBJ databases">
        <title>Caligus Genome Assembly.</title>
        <authorList>
            <person name="Gallardo-Escarate C."/>
        </authorList>
    </citation>
    <scope>NUCLEOTIDE SEQUENCE [LARGE SCALE GENOMIC DNA]</scope>
</reference>
<feature type="region of interest" description="Disordered" evidence="1">
    <location>
        <begin position="177"/>
        <end position="199"/>
    </location>
</feature>
<name>A0A7T8GV66_CALRO</name>
<accession>A0A7T8GV66</accession>
<dbReference type="EMBL" id="CP045902">
    <property type="protein sequence ID" value="QQP38317.1"/>
    <property type="molecule type" value="Genomic_DNA"/>
</dbReference>
<feature type="compositionally biased region" description="Basic and acidic residues" evidence="1">
    <location>
        <begin position="15"/>
        <end position="26"/>
    </location>
</feature>
<dbReference type="Proteomes" id="UP000595437">
    <property type="component" value="Chromosome 13"/>
</dbReference>
<keyword evidence="3" id="KW-1185">Reference proteome</keyword>
<sequence length="199" mass="22622">MAANLTSRIREREAEFAKQVQERDEQLPASRSVLNPEQETKRLLQWPHAQQEKNVKEEGAPHAGAAPSMATDSLQRNNGVDLKQQLNSLDGLQQEHKIVELQFKEKEEACKELMNSLKRKSALCHDLEAQLARVIQQNMNSPLPTAICKNECNELKSTLVKVESECVTAKSEVHNLSGKMHRAAENRREIERQHKEALE</sequence>